<name>A0A0F9G432_9ZZZZ</name>
<gene>
    <name evidence="1" type="ORF">LCGC14_2228730</name>
</gene>
<proteinExistence type="predicted"/>
<sequence length="52" mass="6098">DNIIKIAKEEKREYLISQMLEDNIAIKNLCKSFGFSFEKVKDQPVIRLSLKL</sequence>
<reference evidence="1" key="1">
    <citation type="journal article" date="2015" name="Nature">
        <title>Complex archaea that bridge the gap between prokaryotes and eukaryotes.</title>
        <authorList>
            <person name="Spang A."/>
            <person name="Saw J.H."/>
            <person name="Jorgensen S.L."/>
            <person name="Zaremba-Niedzwiedzka K."/>
            <person name="Martijn J."/>
            <person name="Lind A.E."/>
            <person name="van Eijk R."/>
            <person name="Schleper C."/>
            <person name="Guy L."/>
            <person name="Ettema T.J."/>
        </authorList>
    </citation>
    <scope>NUCLEOTIDE SEQUENCE</scope>
</reference>
<feature type="non-terminal residue" evidence="1">
    <location>
        <position position="1"/>
    </location>
</feature>
<comment type="caution">
    <text evidence="1">The sequence shown here is derived from an EMBL/GenBank/DDBJ whole genome shotgun (WGS) entry which is preliminary data.</text>
</comment>
<dbReference type="EMBL" id="LAZR01029940">
    <property type="protein sequence ID" value="KKL58102.1"/>
    <property type="molecule type" value="Genomic_DNA"/>
</dbReference>
<evidence type="ECO:0000313" key="1">
    <source>
        <dbReference type="EMBL" id="KKL58102.1"/>
    </source>
</evidence>
<dbReference type="AlphaFoldDB" id="A0A0F9G432"/>
<organism evidence="1">
    <name type="scientific">marine sediment metagenome</name>
    <dbReference type="NCBI Taxonomy" id="412755"/>
    <lineage>
        <taxon>unclassified sequences</taxon>
        <taxon>metagenomes</taxon>
        <taxon>ecological metagenomes</taxon>
    </lineage>
</organism>
<protein>
    <recommendedName>
        <fullName evidence="2">N-acetyltransferase domain-containing protein</fullName>
    </recommendedName>
</protein>
<evidence type="ECO:0008006" key="2">
    <source>
        <dbReference type="Google" id="ProtNLM"/>
    </source>
</evidence>
<accession>A0A0F9G432</accession>